<dbReference type="OrthoDB" id="28569at2157"/>
<feature type="domain" description="TRAM" evidence="1">
    <location>
        <begin position="11"/>
        <end position="69"/>
    </location>
</feature>
<dbReference type="EMBL" id="CP058215">
    <property type="protein sequence ID" value="QLC50862.1"/>
    <property type="molecule type" value="Genomic_DNA"/>
</dbReference>
<dbReference type="KEGG" id="mzi:HWN40_11795"/>
<dbReference type="Pfam" id="PF01938">
    <property type="entry name" value="TRAM"/>
    <property type="match status" value="1"/>
</dbReference>
<dbReference type="RefSeq" id="WP_176965917.1">
    <property type="nucleotide sequence ID" value="NZ_CP058215.1"/>
</dbReference>
<dbReference type="Proteomes" id="UP000509594">
    <property type="component" value="Chromosome"/>
</dbReference>
<gene>
    <name evidence="2" type="ORF">HWN40_11795</name>
</gene>
<dbReference type="InterPro" id="IPR002792">
    <property type="entry name" value="TRAM_dom"/>
</dbReference>
<evidence type="ECO:0000313" key="2">
    <source>
        <dbReference type="EMBL" id="QLC50862.1"/>
    </source>
</evidence>
<organism evidence="2 3">
    <name type="scientific">Methanolobus zinderi</name>
    <dbReference type="NCBI Taxonomy" id="536044"/>
    <lineage>
        <taxon>Archaea</taxon>
        <taxon>Methanobacteriati</taxon>
        <taxon>Methanobacteriota</taxon>
        <taxon>Stenosarchaea group</taxon>
        <taxon>Methanomicrobia</taxon>
        <taxon>Methanosarcinales</taxon>
        <taxon>Methanosarcinaceae</taxon>
        <taxon>Methanolobus</taxon>
    </lineage>
</organism>
<evidence type="ECO:0000259" key="1">
    <source>
        <dbReference type="PROSITE" id="PS50926"/>
    </source>
</evidence>
<dbReference type="SUPFAM" id="SSF50249">
    <property type="entry name" value="Nucleic acid-binding proteins"/>
    <property type="match status" value="1"/>
</dbReference>
<accession>A0A7D5IA83</accession>
<name>A0A7D5IA83_9EURY</name>
<protein>
    <submittedName>
        <fullName evidence="2">TRAM domain-containing protein</fullName>
    </submittedName>
</protein>
<dbReference type="Gene3D" id="2.40.50.140">
    <property type="entry name" value="Nucleic acid-binding proteins"/>
    <property type="match status" value="1"/>
</dbReference>
<reference evidence="2 3" key="1">
    <citation type="submission" date="2020-06" db="EMBL/GenBank/DDBJ databases">
        <title>Methanolobus halotolerans sp. nov., isolated from a saline lake Tus in Siberia.</title>
        <authorList>
            <person name="Shen Y."/>
            <person name="Chen S.-C."/>
            <person name="Lai M.-C."/>
            <person name="Huang H.-H."/>
            <person name="Chiu H.-H."/>
            <person name="Tang S.-L."/>
            <person name="Rogozin D.Y."/>
            <person name="Degermendzhy A.G."/>
        </authorList>
    </citation>
    <scope>NUCLEOTIDE SEQUENCE [LARGE SCALE GENOMIC DNA]</scope>
    <source>
        <strain evidence="2 3">DSM 21339</strain>
    </source>
</reference>
<sequence>MFGNNDESTAPVAVGETYEVTIQDIAREGDGIARIEGFVIFVPGAEVGDTVNIKITKVLRKFAFSEIEE</sequence>
<keyword evidence="3" id="KW-1185">Reference proteome</keyword>
<dbReference type="InterPro" id="IPR012340">
    <property type="entry name" value="NA-bd_OB-fold"/>
</dbReference>
<evidence type="ECO:0000313" key="3">
    <source>
        <dbReference type="Proteomes" id="UP000509594"/>
    </source>
</evidence>
<dbReference type="AlphaFoldDB" id="A0A7D5IA83"/>
<proteinExistence type="predicted"/>
<dbReference type="GeneID" id="55822368"/>
<dbReference type="PROSITE" id="PS50926">
    <property type="entry name" value="TRAM"/>
    <property type="match status" value="1"/>
</dbReference>